<keyword evidence="15" id="KW-1185">Reference proteome</keyword>
<keyword evidence="11" id="KW-0863">Zinc-finger</keyword>
<evidence type="ECO:0000256" key="5">
    <source>
        <dbReference type="ARBA" id="ARBA00022692"/>
    </source>
</evidence>
<protein>
    <recommendedName>
        <fullName evidence="3">RING-type E3 ubiquitin transferase</fullName>
        <ecNumber evidence="3">2.3.2.27</ecNumber>
    </recommendedName>
</protein>
<evidence type="ECO:0000256" key="11">
    <source>
        <dbReference type="PROSITE-ProRule" id="PRU00175"/>
    </source>
</evidence>
<keyword evidence="5 12" id="KW-0812">Transmembrane</keyword>
<keyword evidence="9 12" id="KW-0472">Membrane</keyword>
<dbReference type="PANTHER" id="PTHR46905">
    <property type="entry name" value="RING-H2 FINGER PROTEIN ATL78"/>
    <property type="match status" value="1"/>
</dbReference>
<keyword evidence="7" id="KW-0862">Zinc</keyword>
<dbReference type="GO" id="GO:0008270">
    <property type="term" value="F:zinc ion binding"/>
    <property type="evidence" value="ECO:0007669"/>
    <property type="project" value="UniProtKB-KW"/>
</dbReference>
<comment type="similarity">
    <text evidence="10">Belongs to the RING-type zinc finger family. ATL subfamily.</text>
</comment>
<evidence type="ECO:0000256" key="12">
    <source>
        <dbReference type="SAM" id="Phobius"/>
    </source>
</evidence>
<name>A0AAD8NUT1_TARER</name>
<evidence type="ECO:0000256" key="3">
    <source>
        <dbReference type="ARBA" id="ARBA00012483"/>
    </source>
</evidence>
<evidence type="ECO:0000256" key="1">
    <source>
        <dbReference type="ARBA" id="ARBA00000900"/>
    </source>
</evidence>
<evidence type="ECO:0000256" key="4">
    <source>
        <dbReference type="ARBA" id="ARBA00022679"/>
    </source>
</evidence>
<dbReference type="EMBL" id="JAUHHV010000006">
    <property type="protein sequence ID" value="KAK1422073.1"/>
    <property type="molecule type" value="Genomic_DNA"/>
</dbReference>
<comment type="catalytic activity">
    <reaction evidence="1">
        <text>S-ubiquitinyl-[E2 ubiquitin-conjugating enzyme]-L-cysteine + [acceptor protein]-L-lysine = [E2 ubiquitin-conjugating enzyme]-L-cysteine + N(6)-ubiquitinyl-[acceptor protein]-L-lysine.</text>
        <dbReference type="EC" id="2.3.2.27"/>
    </reaction>
</comment>
<feature type="transmembrane region" description="Helical" evidence="12">
    <location>
        <begin position="29"/>
        <end position="50"/>
    </location>
</feature>
<feature type="domain" description="RING-type" evidence="13">
    <location>
        <begin position="105"/>
        <end position="147"/>
    </location>
</feature>
<evidence type="ECO:0000256" key="8">
    <source>
        <dbReference type="ARBA" id="ARBA00022989"/>
    </source>
</evidence>
<organism evidence="14 15">
    <name type="scientific">Tagetes erecta</name>
    <name type="common">African marigold</name>
    <dbReference type="NCBI Taxonomy" id="13708"/>
    <lineage>
        <taxon>Eukaryota</taxon>
        <taxon>Viridiplantae</taxon>
        <taxon>Streptophyta</taxon>
        <taxon>Embryophyta</taxon>
        <taxon>Tracheophyta</taxon>
        <taxon>Spermatophyta</taxon>
        <taxon>Magnoliopsida</taxon>
        <taxon>eudicotyledons</taxon>
        <taxon>Gunneridae</taxon>
        <taxon>Pentapetalae</taxon>
        <taxon>asterids</taxon>
        <taxon>campanulids</taxon>
        <taxon>Asterales</taxon>
        <taxon>Asteraceae</taxon>
        <taxon>Asteroideae</taxon>
        <taxon>Heliantheae alliance</taxon>
        <taxon>Tageteae</taxon>
        <taxon>Tagetes</taxon>
    </lineage>
</organism>
<dbReference type="GO" id="GO:0016020">
    <property type="term" value="C:membrane"/>
    <property type="evidence" value="ECO:0007669"/>
    <property type="project" value="UniProtKB-SubCell"/>
</dbReference>
<dbReference type="InterPro" id="IPR013083">
    <property type="entry name" value="Znf_RING/FYVE/PHD"/>
</dbReference>
<keyword evidence="4" id="KW-0808">Transferase</keyword>
<accession>A0AAD8NUT1</accession>
<dbReference type="EC" id="2.3.2.27" evidence="3"/>
<dbReference type="AlphaFoldDB" id="A0AAD8NUT1"/>
<evidence type="ECO:0000313" key="14">
    <source>
        <dbReference type="EMBL" id="KAK1422073.1"/>
    </source>
</evidence>
<dbReference type="SUPFAM" id="SSF57850">
    <property type="entry name" value="RING/U-box"/>
    <property type="match status" value="1"/>
</dbReference>
<dbReference type="InterPro" id="IPR044602">
    <property type="entry name" value="ATL10/ATL72-79-like"/>
</dbReference>
<dbReference type="Gene3D" id="3.30.40.10">
    <property type="entry name" value="Zinc/RING finger domain, C3HC4 (zinc finger)"/>
    <property type="match status" value="1"/>
</dbReference>
<gene>
    <name evidence="14" type="ORF">QVD17_24942</name>
</gene>
<evidence type="ECO:0000256" key="9">
    <source>
        <dbReference type="ARBA" id="ARBA00023136"/>
    </source>
</evidence>
<evidence type="ECO:0000256" key="7">
    <source>
        <dbReference type="ARBA" id="ARBA00022833"/>
    </source>
</evidence>
<dbReference type="GO" id="GO:0061630">
    <property type="term" value="F:ubiquitin protein ligase activity"/>
    <property type="evidence" value="ECO:0007669"/>
    <property type="project" value="UniProtKB-EC"/>
</dbReference>
<sequence>MPRHFRTLAGHNSSTTPPPPQPGNVDSDFIVILTAFVCAIICVLGLLALARCTCIRRIIGLVTSGHTDHRSLTAAANKGLKKKILKALPKVTYSPETFNEIVSDCAICLTEFYSGDEIRVLPQCGHGFHVMCIDTWFGSHSSCPSCRKVLVPVPRCNKCGEATGC</sequence>
<dbReference type="SMART" id="SM00184">
    <property type="entry name" value="RING"/>
    <property type="match status" value="1"/>
</dbReference>
<keyword evidence="8 12" id="KW-1133">Transmembrane helix</keyword>
<evidence type="ECO:0000259" key="13">
    <source>
        <dbReference type="PROSITE" id="PS50089"/>
    </source>
</evidence>
<dbReference type="CDD" id="cd16461">
    <property type="entry name" value="RING-H2_EL5-like"/>
    <property type="match status" value="1"/>
</dbReference>
<dbReference type="Proteomes" id="UP001229421">
    <property type="component" value="Unassembled WGS sequence"/>
</dbReference>
<evidence type="ECO:0000256" key="10">
    <source>
        <dbReference type="ARBA" id="ARBA00024209"/>
    </source>
</evidence>
<evidence type="ECO:0000256" key="6">
    <source>
        <dbReference type="ARBA" id="ARBA00022723"/>
    </source>
</evidence>
<comment type="caution">
    <text evidence="14">The sequence shown here is derived from an EMBL/GenBank/DDBJ whole genome shotgun (WGS) entry which is preliminary data.</text>
</comment>
<dbReference type="GO" id="GO:0016567">
    <property type="term" value="P:protein ubiquitination"/>
    <property type="evidence" value="ECO:0007669"/>
    <property type="project" value="InterPro"/>
</dbReference>
<evidence type="ECO:0000313" key="15">
    <source>
        <dbReference type="Proteomes" id="UP001229421"/>
    </source>
</evidence>
<proteinExistence type="inferred from homology"/>
<evidence type="ECO:0000256" key="2">
    <source>
        <dbReference type="ARBA" id="ARBA00004167"/>
    </source>
</evidence>
<reference evidence="14" key="1">
    <citation type="journal article" date="2023" name="bioRxiv">
        <title>Improved chromosome-level genome assembly for marigold (Tagetes erecta).</title>
        <authorList>
            <person name="Jiang F."/>
            <person name="Yuan L."/>
            <person name="Wang S."/>
            <person name="Wang H."/>
            <person name="Xu D."/>
            <person name="Wang A."/>
            <person name="Fan W."/>
        </authorList>
    </citation>
    <scope>NUCLEOTIDE SEQUENCE</scope>
    <source>
        <strain evidence="14">WSJ</strain>
        <tissue evidence="14">Leaf</tissue>
    </source>
</reference>
<comment type="subcellular location">
    <subcellularLocation>
        <location evidence="2">Membrane</location>
        <topology evidence="2">Single-pass membrane protein</topology>
    </subcellularLocation>
</comment>
<keyword evidence="6" id="KW-0479">Metal-binding</keyword>
<dbReference type="PROSITE" id="PS50089">
    <property type="entry name" value="ZF_RING_2"/>
    <property type="match status" value="1"/>
</dbReference>
<dbReference type="Pfam" id="PF13639">
    <property type="entry name" value="zf-RING_2"/>
    <property type="match status" value="1"/>
</dbReference>
<dbReference type="InterPro" id="IPR001841">
    <property type="entry name" value="Znf_RING"/>
</dbReference>
<dbReference type="PANTHER" id="PTHR46905:SF7">
    <property type="entry name" value="RING-H2 FINGER PROTEIN ATL78"/>
    <property type="match status" value="1"/>
</dbReference>